<sequence length="148" mass="17070">MKDTKCTVIQDFVPLYVDEVVSDDTKSLVNEHLLTCEDCRNEYEQMKRTLYVPIENKATLFSQLKKRWNRKKWLLIFGSVLTTTLIGFALFSFIFYYAEPIPYTADLFELEETADGTLVLNYFGESHAGSHTTHSLEVEIDGEVKKLA</sequence>
<feature type="transmembrane region" description="Helical" evidence="3">
    <location>
        <begin position="73"/>
        <end position="98"/>
    </location>
</feature>
<name>A0ABS1H3J7_9BACL</name>
<dbReference type="Pfam" id="PF13490">
    <property type="entry name" value="zf-HC2"/>
    <property type="match status" value="1"/>
</dbReference>
<evidence type="ECO:0000313" key="6">
    <source>
        <dbReference type="Proteomes" id="UP000618943"/>
    </source>
</evidence>
<proteinExistence type="inferred from homology"/>
<keyword evidence="3" id="KW-0472">Membrane</keyword>
<reference evidence="5 6" key="1">
    <citation type="submission" date="2020-12" db="EMBL/GenBank/DDBJ databases">
        <title>YIM B01967 draft genome.</title>
        <authorList>
            <person name="Yan X."/>
        </authorList>
    </citation>
    <scope>NUCLEOTIDE SEQUENCE [LARGE SCALE GENOMIC DNA]</scope>
    <source>
        <strain evidence="5 6">YIM B01967</strain>
    </source>
</reference>
<keyword evidence="6" id="KW-1185">Reference proteome</keyword>
<dbReference type="RefSeq" id="WP_200747698.1">
    <property type="nucleotide sequence ID" value="NZ_JAEOAH010000002.1"/>
</dbReference>
<evidence type="ECO:0000256" key="3">
    <source>
        <dbReference type="SAM" id="Phobius"/>
    </source>
</evidence>
<dbReference type="InterPro" id="IPR041916">
    <property type="entry name" value="Anti_sigma_zinc_sf"/>
</dbReference>
<dbReference type="Gene3D" id="1.10.10.1320">
    <property type="entry name" value="Anti-sigma factor, zinc-finger domain"/>
    <property type="match status" value="1"/>
</dbReference>
<keyword evidence="3" id="KW-0812">Transmembrane</keyword>
<protein>
    <recommendedName>
        <fullName evidence="2">Anti-sigma-W factor RsiW</fullName>
    </recommendedName>
</protein>
<dbReference type="Proteomes" id="UP000618943">
    <property type="component" value="Unassembled WGS sequence"/>
</dbReference>
<evidence type="ECO:0000256" key="1">
    <source>
        <dbReference type="ARBA" id="ARBA00024353"/>
    </source>
</evidence>
<dbReference type="InterPro" id="IPR027383">
    <property type="entry name" value="Znf_put"/>
</dbReference>
<evidence type="ECO:0000259" key="4">
    <source>
        <dbReference type="Pfam" id="PF13490"/>
    </source>
</evidence>
<organism evidence="5 6">
    <name type="scientific">Viridibacillus soli</name>
    <dbReference type="NCBI Taxonomy" id="2798301"/>
    <lineage>
        <taxon>Bacteria</taxon>
        <taxon>Bacillati</taxon>
        <taxon>Bacillota</taxon>
        <taxon>Bacilli</taxon>
        <taxon>Bacillales</taxon>
        <taxon>Caryophanaceae</taxon>
        <taxon>Viridibacillus</taxon>
    </lineage>
</organism>
<gene>
    <name evidence="5" type="ORF">JFL43_01905</name>
</gene>
<evidence type="ECO:0000256" key="2">
    <source>
        <dbReference type="ARBA" id="ARBA00024438"/>
    </source>
</evidence>
<comment type="similarity">
    <text evidence="1">Belongs to the zinc-associated anti-sigma factor (ZAS) superfamily. Anti-sigma-W factor family.</text>
</comment>
<accession>A0ABS1H3J7</accession>
<feature type="domain" description="Putative zinc-finger" evidence="4">
    <location>
        <begin position="6"/>
        <end position="40"/>
    </location>
</feature>
<keyword evidence="3" id="KW-1133">Transmembrane helix</keyword>
<dbReference type="EMBL" id="JAEOAH010000002">
    <property type="protein sequence ID" value="MBK3493638.1"/>
    <property type="molecule type" value="Genomic_DNA"/>
</dbReference>
<evidence type="ECO:0000313" key="5">
    <source>
        <dbReference type="EMBL" id="MBK3493638.1"/>
    </source>
</evidence>
<comment type="caution">
    <text evidence="5">The sequence shown here is derived from an EMBL/GenBank/DDBJ whole genome shotgun (WGS) entry which is preliminary data.</text>
</comment>